<name>A0A975SNC6_9RHOO</name>
<keyword evidence="1" id="KW-0472">Membrane</keyword>
<dbReference type="KEGG" id="aiq:Azoinq_02605"/>
<accession>A0A975SNC6</accession>
<dbReference type="RefSeq" id="WP_216126763.1">
    <property type="nucleotide sequence ID" value="NZ_CP064782.1"/>
</dbReference>
<proteinExistence type="predicted"/>
<sequence length="191" mass="21135">MPIIKIQKTQNLLLIISIIYPIFSLADDGYAKLFFICSKSTSNLTVTVRQPPANDKTSVMAKEINWQSLLIEKNNGGVITKNGSKTSTHNCGQATVKIKYGYVSNDFNAASGADDFPLVALHYKKQLIIPFTAMEACDVTDKLAQSAMGDCYHAWAEQISINKKTNLALVTRKITDKTNNTKDFITKIKLP</sequence>
<dbReference type="Proteomes" id="UP000683428">
    <property type="component" value="Chromosome"/>
</dbReference>
<keyword evidence="1" id="KW-1133">Transmembrane helix</keyword>
<dbReference type="EMBL" id="CP064782">
    <property type="protein sequence ID" value="QWT49522.1"/>
    <property type="molecule type" value="Genomic_DNA"/>
</dbReference>
<keyword evidence="1" id="KW-0812">Transmembrane</keyword>
<evidence type="ECO:0000313" key="3">
    <source>
        <dbReference type="Proteomes" id="UP000683428"/>
    </source>
</evidence>
<reference evidence="2" key="1">
    <citation type="submission" date="2020-11" db="EMBL/GenBank/DDBJ databases">
        <title>Azospira inquinata sp. nov.</title>
        <authorList>
            <person name="Moe W.M."/>
            <person name="Mikes M.C."/>
        </authorList>
    </citation>
    <scope>NUCLEOTIDE SEQUENCE</scope>
    <source>
        <strain evidence="2">Azo-3</strain>
    </source>
</reference>
<keyword evidence="3" id="KW-1185">Reference proteome</keyword>
<gene>
    <name evidence="2" type="ORF">Azoinq_02605</name>
</gene>
<organism evidence="2 3">
    <name type="scientific">Azospira inquinata</name>
    <dbReference type="NCBI Taxonomy" id="2785627"/>
    <lineage>
        <taxon>Bacteria</taxon>
        <taxon>Pseudomonadati</taxon>
        <taxon>Pseudomonadota</taxon>
        <taxon>Betaproteobacteria</taxon>
        <taxon>Rhodocyclales</taxon>
        <taxon>Rhodocyclaceae</taxon>
        <taxon>Azospira</taxon>
    </lineage>
</organism>
<protein>
    <submittedName>
        <fullName evidence="2">Uncharacterized protein</fullName>
    </submittedName>
</protein>
<feature type="transmembrane region" description="Helical" evidence="1">
    <location>
        <begin position="12"/>
        <end position="35"/>
    </location>
</feature>
<dbReference type="AlphaFoldDB" id="A0A975SNC6"/>
<evidence type="ECO:0000313" key="2">
    <source>
        <dbReference type="EMBL" id="QWT49522.1"/>
    </source>
</evidence>
<evidence type="ECO:0000256" key="1">
    <source>
        <dbReference type="SAM" id="Phobius"/>
    </source>
</evidence>